<keyword evidence="3" id="KW-1185">Reference proteome</keyword>
<gene>
    <name evidence="2" type="ORF">DY000_02048256</name>
</gene>
<proteinExistence type="predicted"/>
<evidence type="ECO:0000313" key="2">
    <source>
        <dbReference type="EMBL" id="KAF3607973.1"/>
    </source>
</evidence>
<feature type="region of interest" description="Disordered" evidence="1">
    <location>
        <begin position="1"/>
        <end position="21"/>
    </location>
</feature>
<organism evidence="2 3">
    <name type="scientific">Brassica cretica</name>
    <name type="common">Mustard</name>
    <dbReference type="NCBI Taxonomy" id="69181"/>
    <lineage>
        <taxon>Eukaryota</taxon>
        <taxon>Viridiplantae</taxon>
        <taxon>Streptophyta</taxon>
        <taxon>Embryophyta</taxon>
        <taxon>Tracheophyta</taxon>
        <taxon>Spermatophyta</taxon>
        <taxon>Magnoliopsida</taxon>
        <taxon>eudicotyledons</taxon>
        <taxon>Gunneridae</taxon>
        <taxon>Pentapetalae</taxon>
        <taxon>rosids</taxon>
        <taxon>malvids</taxon>
        <taxon>Brassicales</taxon>
        <taxon>Brassicaceae</taxon>
        <taxon>Brassiceae</taxon>
        <taxon>Brassica</taxon>
    </lineage>
</organism>
<feature type="compositionally biased region" description="Polar residues" evidence="1">
    <location>
        <begin position="44"/>
        <end position="56"/>
    </location>
</feature>
<sequence length="91" mass="10496">MKNRSRNLDGQTQAKHTGILQDRKIRDLFLKESVLTSSKAGFLLSQQASSSTTNPQRARIQDRQMKKCLEEMEDEKMDRDREYQTSGSDTT</sequence>
<reference evidence="2 3" key="1">
    <citation type="journal article" date="2020" name="BMC Genomics">
        <title>Intraspecific diversification of the crop wild relative Brassica cretica Lam. using demographic model selection.</title>
        <authorList>
            <person name="Kioukis A."/>
            <person name="Michalopoulou V.A."/>
            <person name="Briers L."/>
            <person name="Pirintsos S."/>
            <person name="Studholme D.J."/>
            <person name="Pavlidis P."/>
            <person name="Sarris P.F."/>
        </authorList>
    </citation>
    <scope>NUCLEOTIDE SEQUENCE [LARGE SCALE GENOMIC DNA]</scope>
    <source>
        <strain evidence="3">cv. PFS-1207/04</strain>
    </source>
</reference>
<comment type="caution">
    <text evidence="2">The sequence shown here is derived from an EMBL/GenBank/DDBJ whole genome shotgun (WGS) entry which is preliminary data.</text>
</comment>
<evidence type="ECO:0000313" key="3">
    <source>
        <dbReference type="Proteomes" id="UP000266723"/>
    </source>
</evidence>
<protein>
    <submittedName>
        <fullName evidence="2">Uncharacterized protein</fullName>
    </submittedName>
</protein>
<dbReference type="EMBL" id="QGKV02000297">
    <property type="protein sequence ID" value="KAF3607973.1"/>
    <property type="molecule type" value="Genomic_DNA"/>
</dbReference>
<accession>A0ABQ7EWC4</accession>
<evidence type="ECO:0000256" key="1">
    <source>
        <dbReference type="SAM" id="MobiDB-lite"/>
    </source>
</evidence>
<feature type="region of interest" description="Disordered" evidence="1">
    <location>
        <begin position="44"/>
        <end position="91"/>
    </location>
</feature>
<feature type="compositionally biased region" description="Basic and acidic residues" evidence="1">
    <location>
        <begin position="59"/>
        <end position="83"/>
    </location>
</feature>
<name>A0ABQ7EWC4_BRACR</name>
<dbReference type="Proteomes" id="UP000266723">
    <property type="component" value="Unassembled WGS sequence"/>
</dbReference>